<dbReference type="AlphaFoldDB" id="Q6E7D9"/>
<dbReference type="Gene3D" id="3.40.50.2000">
    <property type="entry name" value="Glycogen Phosphorylase B"/>
    <property type="match status" value="2"/>
</dbReference>
<protein>
    <submittedName>
        <fullName evidence="3">Nonfunctional galactosyl transferase</fullName>
    </submittedName>
</protein>
<feature type="domain" description="Glycosyl transferase family 1" evidence="1">
    <location>
        <begin position="192"/>
        <end position="354"/>
    </location>
</feature>
<accession>Q6E7D9</accession>
<dbReference type="Pfam" id="PF00534">
    <property type="entry name" value="Glycos_transf_1"/>
    <property type="match status" value="1"/>
</dbReference>
<dbReference type="CAZy" id="GT4">
    <property type="family name" value="Glycosyltransferase Family 4"/>
</dbReference>
<dbReference type="SUPFAM" id="SSF53756">
    <property type="entry name" value="UDP-Glycosyltransferase/glycogen phosphorylase"/>
    <property type="match status" value="1"/>
</dbReference>
<evidence type="ECO:0000313" key="3">
    <source>
        <dbReference type="EMBL" id="AAS99174.1"/>
    </source>
</evidence>
<evidence type="ECO:0000259" key="2">
    <source>
        <dbReference type="Pfam" id="PF13477"/>
    </source>
</evidence>
<dbReference type="GO" id="GO:1901135">
    <property type="term" value="P:carbohydrate derivative metabolic process"/>
    <property type="evidence" value="ECO:0007669"/>
    <property type="project" value="UniProtKB-ARBA"/>
</dbReference>
<dbReference type="Pfam" id="PF13477">
    <property type="entry name" value="Glyco_trans_4_2"/>
    <property type="match status" value="1"/>
</dbReference>
<dbReference type="GO" id="GO:0016757">
    <property type="term" value="F:glycosyltransferase activity"/>
    <property type="evidence" value="ECO:0007669"/>
    <property type="project" value="InterPro"/>
</dbReference>
<feature type="domain" description="Glycosyltransferase subfamily 4-like N-terminal" evidence="2">
    <location>
        <begin position="4"/>
        <end position="137"/>
    </location>
</feature>
<dbReference type="InterPro" id="IPR028098">
    <property type="entry name" value="Glyco_trans_4-like_N"/>
</dbReference>
<keyword evidence="3" id="KW-0808">Transferase</keyword>
<dbReference type="EMBL" id="AY528413">
    <property type="protein sequence ID" value="AAS99174.1"/>
    <property type="molecule type" value="Genomic_DNA"/>
</dbReference>
<dbReference type="CDD" id="cd03808">
    <property type="entry name" value="GT4_CapM-like"/>
    <property type="match status" value="1"/>
</dbReference>
<dbReference type="PANTHER" id="PTHR12526:SF638">
    <property type="entry name" value="SPORE COAT PROTEIN SA"/>
    <property type="match status" value="1"/>
</dbReference>
<proteinExistence type="predicted"/>
<organism evidence="3">
    <name type="scientific">Escherichia coli</name>
    <dbReference type="NCBI Taxonomy" id="562"/>
    <lineage>
        <taxon>Bacteria</taxon>
        <taxon>Pseudomonadati</taxon>
        <taxon>Pseudomonadota</taxon>
        <taxon>Gammaproteobacteria</taxon>
        <taxon>Enterobacterales</taxon>
        <taxon>Enterobacteriaceae</taxon>
        <taxon>Escherichia</taxon>
    </lineage>
</organism>
<evidence type="ECO:0000259" key="1">
    <source>
        <dbReference type="Pfam" id="PF00534"/>
    </source>
</evidence>
<dbReference type="InterPro" id="IPR001296">
    <property type="entry name" value="Glyco_trans_1"/>
</dbReference>
<reference evidence="3" key="1">
    <citation type="journal article" date="2004" name="J. Bacteriol.">
        <title>Synthesis of the heteropolysaccharide O antigen of Escherichia coli O52 requires an ABC transporter: structural and genetic evidence.</title>
        <authorList>
            <person name="Feng L."/>
            <person name="Senchenkova S.N."/>
            <person name="Yang J."/>
            <person name="Shashkov A.S."/>
            <person name="Tao J."/>
            <person name="Guo H."/>
            <person name="Cheng J."/>
            <person name="Ren Y."/>
            <person name="Knirel Y.A."/>
            <person name="Reeves P.R."/>
            <person name="Wang L."/>
        </authorList>
    </citation>
    <scope>NUCLEOTIDE SEQUENCE</scope>
</reference>
<name>Q6E7D9_ECOLX</name>
<dbReference type="PANTHER" id="PTHR12526">
    <property type="entry name" value="GLYCOSYLTRANSFERASE"/>
    <property type="match status" value="1"/>
</dbReference>
<sequence length="381" mass="43632">MKIKICYFVNSAWYFELHWLDRALSVLEAGYDVYIFANYSDKSILDRFTSLGFKCIDSKIKEQNINPVVFFCDITRSFRTLNKINPDIVHSRTIKPGVISCLWARIRNKKMVYSFVGLGRVFESNKVIYQMVKFLIANMYRRFFLNIDCCILFEHKKDQQKIIELLDIPKNKTEVIDGAGINIDYFCYSTPPNNTKVKVFFASRMLWSKGLRTLIDASRILKLQGIEFEILVAGILVDNDRDAISITQIEEWHNSGDIIWLGKRSDIKELIESVDIVALPSVYSEGIPRILLEAGAIGRPVISFDTGGCGSLILDGYNGFLVPKGNVNLFSQKLGILISDPLERTKMGQNARKRVEEKYSSTVVIRKTVQIYNKLTMQEVL</sequence>